<dbReference type="EMBL" id="CP124550">
    <property type="protein sequence ID" value="WIO45710.1"/>
    <property type="molecule type" value="Genomic_DNA"/>
</dbReference>
<keyword evidence="3" id="KW-1185">Reference proteome</keyword>
<keyword evidence="1" id="KW-0812">Transmembrane</keyword>
<evidence type="ECO:0000313" key="3">
    <source>
        <dbReference type="Proteomes" id="UP001177295"/>
    </source>
</evidence>
<accession>A0ABY8WVF4</accession>
<evidence type="ECO:0000313" key="2">
    <source>
        <dbReference type="EMBL" id="WIO45710.1"/>
    </source>
</evidence>
<feature type="transmembrane region" description="Helical" evidence="1">
    <location>
        <begin position="12"/>
        <end position="34"/>
    </location>
</feature>
<dbReference type="Proteomes" id="UP001177295">
    <property type="component" value="Chromosome"/>
</dbReference>
<sequence length="204" mass="22538">MYRGSRPRILPVFITIVVVVIVIAVAVTLVRSMLQGGTPNDNQQSDQAQKQTLQMAAVSQDATRSVRWTVRGPIVADEKFKSYQIVITPTARTYTVYNGYLDKVESQKTYDNNATAYEQFTYALDKANIGVVRGKEDDSDIRGVCATNGIVYKFETVNGATADHTVWGSTCKDSPGTLGADPLKIHALFVNQIPEFKSSFNNIY</sequence>
<keyword evidence="1" id="KW-0472">Membrane</keyword>
<keyword evidence="1" id="KW-1133">Transmembrane helix</keyword>
<name>A0ABY8WVF4_9BACT</name>
<protein>
    <submittedName>
        <fullName evidence="2">Uncharacterized protein</fullName>
    </submittedName>
</protein>
<dbReference type="RefSeq" id="WP_376754083.1">
    <property type="nucleotide sequence ID" value="NZ_CP124550.1"/>
</dbReference>
<organism evidence="2 3">
    <name type="scientific">Candidatus Southlakia epibionticum</name>
    <dbReference type="NCBI Taxonomy" id="3043284"/>
    <lineage>
        <taxon>Bacteria</taxon>
        <taxon>Candidatus Saccharimonadota</taxon>
        <taxon>Candidatus Saccharimonadia</taxon>
        <taxon>Candidatus Saccharimonadales</taxon>
        <taxon>Candidatus Saccharimonadaceae</taxon>
        <taxon>Candidatus Southlakia</taxon>
    </lineage>
</organism>
<reference evidence="2 3" key="1">
    <citation type="journal article" date="2023" name="Cell">
        <title>Genetic manipulation of Patescibacteria provides mechanistic insights into microbial dark matter and the epibiotic lifestyle.</title>
        <authorList>
            <person name="Wang Y."/>
            <person name="Gallagher L.A."/>
            <person name="Andrade P.A."/>
            <person name="Liu A."/>
            <person name="Humphreys I.R."/>
            <person name="Turkarslan S."/>
            <person name="Cutler K.J."/>
            <person name="Arrieta-Ortiz M.L."/>
            <person name="Li Y."/>
            <person name="Radey M.C."/>
            <person name="McLean J.S."/>
            <person name="Cong Q."/>
            <person name="Baker D."/>
            <person name="Baliga N.S."/>
            <person name="Peterson S.B."/>
            <person name="Mougous J.D."/>
        </authorList>
    </citation>
    <scope>NUCLEOTIDE SEQUENCE [LARGE SCALE GENOMIC DNA]</scope>
    <source>
        <strain evidence="2 3">ML1</strain>
    </source>
</reference>
<evidence type="ECO:0000256" key="1">
    <source>
        <dbReference type="SAM" id="Phobius"/>
    </source>
</evidence>
<gene>
    <name evidence="2" type="ORF">SEML1_0068</name>
</gene>
<proteinExistence type="predicted"/>